<keyword evidence="2 4" id="KW-0560">Oxidoreductase</keyword>
<proteinExistence type="inferred from homology"/>
<comment type="caution">
    <text evidence="4">The sequence shown here is derived from an EMBL/GenBank/DDBJ whole genome shotgun (WGS) entry which is preliminary data.</text>
</comment>
<evidence type="ECO:0000256" key="1">
    <source>
        <dbReference type="ARBA" id="ARBA00006484"/>
    </source>
</evidence>
<dbReference type="PANTHER" id="PTHR24321:SF11">
    <property type="entry name" value="BLR0893 PROTEIN"/>
    <property type="match status" value="1"/>
</dbReference>
<dbReference type="Pfam" id="PF13561">
    <property type="entry name" value="adh_short_C2"/>
    <property type="match status" value="1"/>
</dbReference>
<dbReference type="SMART" id="SM00822">
    <property type="entry name" value="PKS_KR"/>
    <property type="match status" value="1"/>
</dbReference>
<dbReference type="FunFam" id="3.40.50.720:FF:000084">
    <property type="entry name" value="Short-chain dehydrogenase reductase"/>
    <property type="match status" value="1"/>
</dbReference>
<dbReference type="EC" id="1.1.1.47" evidence="4"/>
<dbReference type="InterPro" id="IPR020904">
    <property type="entry name" value="Sc_DH/Rdtase_CS"/>
</dbReference>
<dbReference type="InterPro" id="IPR002347">
    <property type="entry name" value="SDR_fam"/>
</dbReference>
<dbReference type="PROSITE" id="PS00061">
    <property type="entry name" value="ADH_SHORT"/>
    <property type="match status" value="1"/>
</dbReference>
<dbReference type="PANTHER" id="PTHR24321">
    <property type="entry name" value="DEHYDROGENASES, SHORT CHAIN"/>
    <property type="match status" value="1"/>
</dbReference>
<keyword evidence="5" id="KW-1185">Reference proteome</keyword>
<evidence type="ECO:0000313" key="4">
    <source>
        <dbReference type="EMBL" id="NMO16911.1"/>
    </source>
</evidence>
<organism evidence="4 5">
    <name type="scientific">Pyxidicoccus fallax</name>
    <dbReference type="NCBI Taxonomy" id="394095"/>
    <lineage>
        <taxon>Bacteria</taxon>
        <taxon>Pseudomonadati</taxon>
        <taxon>Myxococcota</taxon>
        <taxon>Myxococcia</taxon>
        <taxon>Myxococcales</taxon>
        <taxon>Cystobacterineae</taxon>
        <taxon>Myxococcaceae</taxon>
        <taxon>Pyxidicoccus</taxon>
    </lineage>
</organism>
<dbReference type="AlphaFoldDB" id="A0A848LHM9"/>
<evidence type="ECO:0000259" key="3">
    <source>
        <dbReference type="SMART" id="SM00822"/>
    </source>
</evidence>
<dbReference type="EMBL" id="JABBJJ010000082">
    <property type="protein sequence ID" value="NMO16911.1"/>
    <property type="molecule type" value="Genomic_DNA"/>
</dbReference>
<dbReference type="SUPFAM" id="SSF51735">
    <property type="entry name" value="NAD(P)-binding Rossmann-fold domains"/>
    <property type="match status" value="1"/>
</dbReference>
<dbReference type="Proteomes" id="UP000518300">
    <property type="component" value="Unassembled WGS sequence"/>
</dbReference>
<protein>
    <submittedName>
        <fullName evidence="4">Glucose 1-dehydrogenase</fullName>
        <ecNumber evidence="4">1.1.1.47</ecNumber>
    </submittedName>
</protein>
<feature type="domain" description="Ketoreductase" evidence="3">
    <location>
        <begin position="7"/>
        <end position="195"/>
    </location>
</feature>
<gene>
    <name evidence="4" type="ORF">HG543_18900</name>
</gene>
<dbReference type="CDD" id="cd05233">
    <property type="entry name" value="SDR_c"/>
    <property type="match status" value="1"/>
</dbReference>
<evidence type="ECO:0000256" key="2">
    <source>
        <dbReference type="ARBA" id="ARBA00023002"/>
    </source>
</evidence>
<name>A0A848LHM9_9BACT</name>
<dbReference type="Gene3D" id="3.40.50.720">
    <property type="entry name" value="NAD(P)-binding Rossmann-like Domain"/>
    <property type="match status" value="1"/>
</dbReference>
<dbReference type="PRINTS" id="PR00081">
    <property type="entry name" value="GDHRDH"/>
</dbReference>
<dbReference type="PRINTS" id="PR00080">
    <property type="entry name" value="SDRFAMILY"/>
</dbReference>
<dbReference type="InterPro" id="IPR057326">
    <property type="entry name" value="KR_dom"/>
</dbReference>
<reference evidence="4 5" key="1">
    <citation type="submission" date="2020-04" db="EMBL/GenBank/DDBJ databases">
        <title>Draft genome of Pyxidicoccus fallax type strain.</title>
        <authorList>
            <person name="Whitworth D.E."/>
        </authorList>
    </citation>
    <scope>NUCLEOTIDE SEQUENCE [LARGE SCALE GENOMIC DNA]</scope>
    <source>
        <strain evidence="4 5">DSM 14698</strain>
    </source>
</reference>
<dbReference type="RefSeq" id="WP_169346197.1">
    <property type="nucleotide sequence ID" value="NZ_JABBJJ010000082.1"/>
</dbReference>
<sequence>MRTFENKSVLVTGGNSGIGRAAALAFAREGARVVVSARRVEPGEEVVSEIRASGGEACFIRCDISDEAQVEALVRRTVETYGRLDCAFNNAGSLGSNKGPLHEQGLSDFEETVNVHMRGVWLCMKHEVRAMLASSPGGGVIVNTSSVAGLGGVGGQGFYPAAKAGVIALTKTAAQEYARLGIRVNTLVAGSFETPMFEGALHALSGGDAQALREQVRRFIPLGRIGQASEAAAAALWLCSDAASFVTGHSMIVDGGVSSLLR</sequence>
<dbReference type="NCBIfam" id="NF005559">
    <property type="entry name" value="PRK07231.1"/>
    <property type="match status" value="1"/>
</dbReference>
<evidence type="ECO:0000313" key="5">
    <source>
        <dbReference type="Proteomes" id="UP000518300"/>
    </source>
</evidence>
<dbReference type="GO" id="GO:0047936">
    <property type="term" value="F:glucose 1-dehydrogenase [NAD(P)+] activity"/>
    <property type="evidence" value="ECO:0007669"/>
    <property type="project" value="UniProtKB-EC"/>
</dbReference>
<accession>A0A848LHM9</accession>
<dbReference type="InterPro" id="IPR036291">
    <property type="entry name" value="NAD(P)-bd_dom_sf"/>
</dbReference>
<comment type="similarity">
    <text evidence="1">Belongs to the short-chain dehydrogenases/reductases (SDR) family.</text>
</comment>